<sequence length="131" mass="14085">MRHATGRRKVIMTLGVMALATIPGRGATQPTVVPGSVAFEGGMNIPEGEIEVYFDDPSSSDPADPDALSTRLRSDGNAKAIEFLLTVDTDVSGVREVVARLERNDGWLIARGSTVFELGAPVRIMLHTVMY</sequence>
<evidence type="ECO:0000313" key="1">
    <source>
        <dbReference type="EMBL" id="CTQ33022.1"/>
    </source>
</evidence>
<dbReference type="Proteomes" id="UP000048908">
    <property type="component" value="Unassembled WGS sequence"/>
</dbReference>
<dbReference type="OrthoDB" id="7667742at2"/>
<organism evidence="1 2">
    <name type="scientific">Jannaschia rubra</name>
    <dbReference type="NCBI Taxonomy" id="282197"/>
    <lineage>
        <taxon>Bacteria</taxon>
        <taxon>Pseudomonadati</taxon>
        <taxon>Pseudomonadota</taxon>
        <taxon>Alphaproteobacteria</taxon>
        <taxon>Rhodobacterales</taxon>
        <taxon>Roseobacteraceae</taxon>
        <taxon>Jannaschia</taxon>
    </lineage>
</organism>
<accession>A0A0M6XQR1</accession>
<evidence type="ECO:0000313" key="2">
    <source>
        <dbReference type="Proteomes" id="UP000048908"/>
    </source>
</evidence>
<dbReference type="AlphaFoldDB" id="A0A0M6XQR1"/>
<gene>
    <name evidence="1" type="ORF">JAN5088_01798</name>
</gene>
<protein>
    <submittedName>
        <fullName evidence="1">Uncharacterized protein</fullName>
    </submittedName>
</protein>
<dbReference type="EMBL" id="CXPG01000017">
    <property type="protein sequence ID" value="CTQ33022.1"/>
    <property type="molecule type" value="Genomic_DNA"/>
</dbReference>
<reference evidence="1 2" key="1">
    <citation type="submission" date="2015-07" db="EMBL/GenBank/DDBJ databases">
        <authorList>
            <person name="Noorani M."/>
        </authorList>
    </citation>
    <scope>NUCLEOTIDE SEQUENCE [LARGE SCALE GENOMIC DNA]</scope>
    <source>
        <strain evidence="1 2">CECT 5088</strain>
    </source>
</reference>
<keyword evidence="2" id="KW-1185">Reference proteome</keyword>
<proteinExistence type="predicted"/>
<dbReference type="RefSeq" id="WP_074962653.1">
    <property type="nucleotide sequence ID" value="NZ_FOOS01000007.1"/>
</dbReference>
<name>A0A0M6XQR1_9RHOB</name>